<feature type="compositionally biased region" description="Acidic residues" evidence="4">
    <location>
        <begin position="95"/>
        <end position="105"/>
    </location>
</feature>
<dbReference type="AlphaFoldDB" id="A0AA38I711"/>
<protein>
    <recommendedName>
        <fullName evidence="7">c-Myc-binding protein</fullName>
    </recommendedName>
</protein>
<dbReference type="PANTHER" id="PTHR13168:SF0">
    <property type="entry name" value="C-MYC-BINDING PROTEIN"/>
    <property type="match status" value="1"/>
</dbReference>
<reference evidence="5" key="1">
    <citation type="journal article" date="2023" name="G3 (Bethesda)">
        <title>Whole genome assemblies of Zophobas morio and Tenebrio molitor.</title>
        <authorList>
            <person name="Kaur S."/>
            <person name="Stinson S.A."/>
            <person name="diCenzo G.C."/>
        </authorList>
    </citation>
    <scope>NUCLEOTIDE SEQUENCE</scope>
    <source>
        <strain evidence="5">QUZm001</strain>
    </source>
</reference>
<evidence type="ECO:0008006" key="7">
    <source>
        <dbReference type="Google" id="ProtNLM"/>
    </source>
</evidence>
<evidence type="ECO:0000313" key="5">
    <source>
        <dbReference type="EMBL" id="KAJ3650357.1"/>
    </source>
</evidence>
<dbReference type="Proteomes" id="UP001168821">
    <property type="component" value="Unassembled WGS sequence"/>
</dbReference>
<gene>
    <name evidence="5" type="ORF">Zmor_022050</name>
</gene>
<keyword evidence="6" id="KW-1185">Reference proteome</keyword>
<dbReference type="EMBL" id="JALNTZ010000006">
    <property type="protein sequence ID" value="KAJ3650357.1"/>
    <property type="molecule type" value="Genomic_DNA"/>
</dbReference>
<name>A0AA38I711_9CUCU</name>
<feature type="region of interest" description="Disordered" evidence="4">
    <location>
        <begin position="88"/>
        <end position="139"/>
    </location>
</feature>
<comment type="caution">
    <text evidence="5">The sequence shown here is derived from an EMBL/GenBank/DDBJ whole genome shotgun (WGS) entry which is preliminary data.</text>
</comment>
<evidence type="ECO:0000256" key="4">
    <source>
        <dbReference type="SAM" id="MobiDB-lite"/>
    </source>
</evidence>
<keyword evidence="3" id="KW-0539">Nucleus</keyword>
<dbReference type="PRINTS" id="PR02028">
    <property type="entry name" value="CMYCBINDINGP"/>
</dbReference>
<comment type="similarity">
    <text evidence="2">Belongs to the AMY1 family.</text>
</comment>
<evidence type="ECO:0000256" key="2">
    <source>
        <dbReference type="ARBA" id="ARBA00009389"/>
    </source>
</evidence>
<evidence type="ECO:0000313" key="6">
    <source>
        <dbReference type="Proteomes" id="UP001168821"/>
    </source>
</evidence>
<accession>A0AA38I711</accession>
<dbReference type="GO" id="GO:0005634">
    <property type="term" value="C:nucleus"/>
    <property type="evidence" value="ECO:0007669"/>
    <property type="project" value="UniProtKB-SubCell"/>
</dbReference>
<dbReference type="PANTHER" id="PTHR13168">
    <property type="entry name" value="ASSOCIATE OF C-MYC AMY-1"/>
    <property type="match status" value="1"/>
</dbReference>
<evidence type="ECO:0000256" key="3">
    <source>
        <dbReference type="ARBA" id="ARBA00023242"/>
    </source>
</evidence>
<dbReference type="GO" id="GO:0003713">
    <property type="term" value="F:transcription coactivator activity"/>
    <property type="evidence" value="ECO:0007669"/>
    <property type="project" value="InterPro"/>
</dbReference>
<dbReference type="InterPro" id="IPR026060">
    <property type="entry name" value="AMY1"/>
</dbReference>
<evidence type="ECO:0000256" key="1">
    <source>
        <dbReference type="ARBA" id="ARBA00004123"/>
    </source>
</evidence>
<comment type="subcellular location">
    <subcellularLocation>
        <location evidence="1">Nucleus</location>
    </subcellularLocation>
</comment>
<proteinExistence type="inferred from homology"/>
<sequence>MSNPTFKPSEGKREEFRKYLEKGGVMDALTKVLVNLYEEPEKPEDALEYIRDRLAMQAGLETYSQMKGRLEEFQTRIDNLTLEVGELRAATEPPPEGDVEGEALIDDGTPVDPIVEGDGGVPGTEDQGEGEQPAAGNPE</sequence>
<organism evidence="5 6">
    <name type="scientific">Zophobas morio</name>
    <dbReference type="NCBI Taxonomy" id="2755281"/>
    <lineage>
        <taxon>Eukaryota</taxon>
        <taxon>Metazoa</taxon>
        <taxon>Ecdysozoa</taxon>
        <taxon>Arthropoda</taxon>
        <taxon>Hexapoda</taxon>
        <taxon>Insecta</taxon>
        <taxon>Pterygota</taxon>
        <taxon>Neoptera</taxon>
        <taxon>Endopterygota</taxon>
        <taxon>Coleoptera</taxon>
        <taxon>Polyphaga</taxon>
        <taxon>Cucujiformia</taxon>
        <taxon>Tenebrionidae</taxon>
        <taxon>Zophobas</taxon>
    </lineage>
</organism>